<dbReference type="PROSITE" id="PS00862">
    <property type="entry name" value="OX2_COVAL_FAD"/>
    <property type="match status" value="1"/>
</dbReference>
<reference evidence="7 8" key="1">
    <citation type="submission" date="2019-11" db="EMBL/GenBank/DDBJ databases">
        <title>Agromyces kandeliae sp. nov., isolated from mangrove soil.</title>
        <authorList>
            <person name="Wang R."/>
        </authorList>
    </citation>
    <scope>NUCLEOTIDE SEQUENCE [LARGE SCALE GENOMIC DNA]</scope>
    <source>
        <strain evidence="7 8">JCM 11431</strain>
    </source>
</reference>
<dbReference type="Pfam" id="PF01565">
    <property type="entry name" value="FAD_binding_4"/>
    <property type="match status" value="1"/>
</dbReference>
<accession>A0A7C9I215</accession>
<dbReference type="RefSeq" id="WP_155843630.1">
    <property type="nucleotide sequence ID" value="NZ_BAAAIA010000008.1"/>
</dbReference>
<dbReference type="InterPro" id="IPR016167">
    <property type="entry name" value="FAD-bd_PCMH_sub1"/>
</dbReference>
<dbReference type="Gene3D" id="3.40.462.20">
    <property type="match status" value="1"/>
</dbReference>
<evidence type="ECO:0000313" key="8">
    <source>
        <dbReference type="Proteomes" id="UP000480122"/>
    </source>
</evidence>
<keyword evidence="4" id="KW-0274">FAD</keyword>
<name>A0A7C9I215_9MICO</name>
<evidence type="ECO:0000256" key="3">
    <source>
        <dbReference type="ARBA" id="ARBA00022630"/>
    </source>
</evidence>
<dbReference type="InterPro" id="IPR050416">
    <property type="entry name" value="FAD-linked_Oxidoreductase"/>
</dbReference>
<gene>
    <name evidence="7" type="ORF">GLX25_16580</name>
</gene>
<protein>
    <submittedName>
        <fullName evidence="7">FAD-binding protein</fullName>
    </submittedName>
</protein>
<dbReference type="SUPFAM" id="SSF56176">
    <property type="entry name" value="FAD-binding/transporter-associated domain-like"/>
    <property type="match status" value="1"/>
</dbReference>
<comment type="cofactor">
    <cofactor evidence="1">
        <name>FAD</name>
        <dbReference type="ChEBI" id="CHEBI:57692"/>
    </cofactor>
</comment>
<dbReference type="OrthoDB" id="9775082at2"/>
<dbReference type="PANTHER" id="PTHR42973:SF39">
    <property type="entry name" value="FAD-BINDING PCMH-TYPE DOMAIN-CONTAINING PROTEIN"/>
    <property type="match status" value="1"/>
</dbReference>
<proteinExistence type="inferred from homology"/>
<evidence type="ECO:0000256" key="2">
    <source>
        <dbReference type="ARBA" id="ARBA00005466"/>
    </source>
</evidence>
<comment type="caution">
    <text evidence="7">The sequence shown here is derived from an EMBL/GenBank/DDBJ whole genome shotgun (WGS) entry which is preliminary data.</text>
</comment>
<dbReference type="InterPro" id="IPR036318">
    <property type="entry name" value="FAD-bd_PCMH-like_sf"/>
</dbReference>
<dbReference type="Proteomes" id="UP000480122">
    <property type="component" value="Unassembled WGS sequence"/>
</dbReference>
<keyword evidence="8" id="KW-1185">Reference proteome</keyword>
<keyword evidence="5" id="KW-0560">Oxidoreductase</keyword>
<keyword evidence="3" id="KW-0285">Flavoprotein</keyword>
<evidence type="ECO:0000259" key="6">
    <source>
        <dbReference type="PROSITE" id="PS51387"/>
    </source>
</evidence>
<evidence type="ECO:0000256" key="1">
    <source>
        <dbReference type="ARBA" id="ARBA00001974"/>
    </source>
</evidence>
<comment type="similarity">
    <text evidence="2">Belongs to the oxygen-dependent FAD-linked oxidoreductase family.</text>
</comment>
<dbReference type="InterPro" id="IPR016166">
    <property type="entry name" value="FAD-bd_PCMH"/>
</dbReference>
<dbReference type="InterPro" id="IPR006094">
    <property type="entry name" value="Oxid_FAD_bind_N"/>
</dbReference>
<dbReference type="PANTHER" id="PTHR42973">
    <property type="entry name" value="BINDING OXIDOREDUCTASE, PUTATIVE (AFU_ORTHOLOGUE AFUA_1G17690)-RELATED"/>
    <property type="match status" value="1"/>
</dbReference>
<dbReference type="GO" id="GO:0071949">
    <property type="term" value="F:FAD binding"/>
    <property type="evidence" value="ECO:0007669"/>
    <property type="project" value="InterPro"/>
</dbReference>
<organism evidence="7 8">
    <name type="scientific">Agromyces luteolus</name>
    <dbReference type="NCBI Taxonomy" id="88373"/>
    <lineage>
        <taxon>Bacteria</taxon>
        <taxon>Bacillati</taxon>
        <taxon>Actinomycetota</taxon>
        <taxon>Actinomycetes</taxon>
        <taxon>Micrococcales</taxon>
        <taxon>Microbacteriaceae</taxon>
        <taxon>Agromyces</taxon>
    </lineage>
</organism>
<dbReference type="InterPro" id="IPR006093">
    <property type="entry name" value="Oxy_OxRdtase_FAD_BS"/>
</dbReference>
<dbReference type="PROSITE" id="PS51387">
    <property type="entry name" value="FAD_PCMH"/>
    <property type="match status" value="1"/>
</dbReference>
<evidence type="ECO:0000256" key="4">
    <source>
        <dbReference type="ARBA" id="ARBA00022827"/>
    </source>
</evidence>
<dbReference type="GO" id="GO:0016491">
    <property type="term" value="F:oxidoreductase activity"/>
    <property type="evidence" value="ECO:0007669"/>
    <property type="project" value="UniProtKB-KW"/>
</dbReference>
<evidence type="ECO:0000313" key="7">
    <source>
        <dbReference type="EMBL" id="MUN08720.1"/>
    </source>
</evidence>
<evidence type="ECO:0000256" key="5">
    <source>
        <dbReference type="ARBA" id="ARBA00023002"/>
    </source>
</evidence>
<sequence length="458" mass="47101">MNPSLTDTSTLREAGTVLLPGDPGYDVATVPWNLAVVQRPAAVAVPRTADEVARVVAAATALGLRIAPQSTGHGAAALATGSLHDVVLVRLHELTGVTVDPIARTARVLGGTLWRDVVEAAAPHGLAALHGSAGDVAVAGYALGGGLSFYGRAHGLASSHVRAVELVIADGSIVRASEHERPDLLWALRGGGGGNFGVVVAVEIDLIPVADVVAGMLLWDLSKGSEVTRAWARWTADLPESATTSLRFLRFPPDPAMPPFLSGRSLVVIDGAILEDDERAAELLAPLRALAPEVDTFGRMPAAGLVDVHMDPPDPVPGVSDHAMMTELPDAAIDALVAVAGADVEIPLICAELRHLGGALARSGDGALARLDGAYALFALSPAPTPEMAAIGESVTSSVAAALAPWANGTAFLNFADRGIDVATGFDADAWARLVEVRRTVDPDGVFAAAHPIGDGRR</sequence>
<dbReference type="AlphaFoldDB" id="A0A7C9I215"/>
<dbReference type="EMBL" id="WODA01000025">
    <property type="protein sequence ID" value="MUN08720.1"/>
    <property type="molecule type" value="Genomic_DNA"/>
</dbReference>
<feature type="domain" description="FAD-binding PCMH-type" evidence="6">
    <location>
        <begin position="36"/>
        <end position="209"/>
    </location>
</feature>
<dbReference type="Gene3D" id="3.30.43.10">
    <property type="entry name" value="Uridine Diphospho-n-acetylenolpyruvylglucosamine Reductase, domain 2"/>
    <property type="match status" value="1"/>
</dbReference>
<dbReference type="InterPro" id="IPR016169">
    <property type="entry name" value="FAD-bd_PCMH_sub2"/>
</dbReference>
<dbReference type="Gene3D" id="3.30.465.10">
    <property type="match status" value="1"/>
</dbReference>